<dbReference type="Proteomes" id="UP000494329">
    <property type="component" value="Unassembled WGS sequence"/>
</dbReference>
<name>A0A6J5DM75_9BURK</name>
<sequence>MSAHESLLSLAEYLELPLRAGESVIMMQECDASCGMYVGNASRDQSVLVYHGTIAASIAREIVQRTRTGRNRIEIAGQVFRFVRSAIHFEDRGAVAFEPA</sequence>
<protein>
    <submittedName>
        <fullName evidence="1">Uncharacterized protein</fullName>
    </submittedName>
</protein>
<dbReference type="RefSeq" id="WP_175110630.1">
    <property type="nucleotide sequence ID" value="NZ_CADIKF010000011.1"/>
</dbReference>
<keyword evidence="2" id="KW-1185">Reference proteome</keyword>
<gene>
    <name evidence="1" type="ORF">LMG29739_01899</name>
</gene>
<dbReference type="EMBL" id="CADIKF010000011">
    <property type="protein sequence ID" value="CAB3754125.1"/>
    <property type="molecule type" value="Genomic_DNA"/>
</dbReference>
<accession>A0A6J5DM75</accession>
<reference evidence="1 2" key="1">
    <citation type="submission" date="2020-04" db="EMBL/GenBank/DDBJ databases">
        <authorList>
            <person name="De Canck E."/>
        </authorList>
    </citation>
    <scope>NUCLEOTIDE SEQUENCE [LARGE SCALE GENOMIC DNA]</scope>
    <source>
        <strain evidence="1 2">LMG 29739</strain>
    </source>
</reference>
<dbReference type="AlphaFoldDB" id="A0A6J5DM75"/>
<proteinExistence type="predicted"/>
<evidence type="ECO:0000313" key="2">
    <source>
        <dbReference type="Proteomes" id="UP000494329"/>
    </source>
</evidence>
<organism evidence="1 2">
    <name type="scientific">Paraburkholderia solisilvae</name>
    <dbReference type="NCBI Taxonomy" id="624376"/>
    <lineage>
        <taxon>Bacteria</taxon>
        <taxon>Pseudomonadati</taxon>
        <taxon>Pseudomonadota</taxon>
        <taxon>Betaproteobacteria</taxon>
        <taxon>Burkholderiales</taxon>
        <taxon>Burkholderiaceae</taxon>
        <taxon>Paraburkholderia</taxon>
    </lineage>
</organism>
<evidence type="ECO:0000313" key="1">
    <source>
        <dbReference type="EMBL" id="CAB3754125.1"/>
    </source>
</evidence>